<organism evidence="1 2">
    <name type="scientific">Fusarium oligoseptatum</name>
    <dbReference type="NCBI Taxonomy" id="2604345"/>
    <lineage>
        <taxon>Eukaryota</taxon>
        <taxon>Fungi</taxon>
        <taxon>Dikarya</taxon>
        <taxon>Ascomycota</taxon>
        <taxon>Pezizomycotina</taxon>
        <taxon>Sordariomycetes</taxon>
        <taxon>Hypocreomycetidae</taxon>
        <taxon>Hypocreales</taxon>
        <taxon>Nectriaceae</taxon>
        <taxon>Fusarium</taxon>
        <taxon>Fusarium solani species complex</taxon>
    </lineage>
</organism>
<proteinExistence type="predicted"/>
<dbReference type="AlphaFoldDB" id="A0A428U6U9"/>
<keyword evidence="2" id="KW-1185">Reference proteome</keyword>
<comment type="caution">
    <text evidence="1">The sequence shown here is derived from an EMBL/GenBank/DDBJ whole genome shotgun (WGS) entry which is preliminary data.</text>
</comment>
<accession>A0A428U6U9</accession>
<name>A0A428U6U9_9HYPO</name>
<reference evidence="1 2" key="1">
    <citation type="submission" date="2017-06" db="EMBL/GenBank/DDBJ databases">
        <title>Comparative genomic analysis of Ambrosia Fusariam Clade fungi.</title>
        <authorList>
            <person name="Stajich J.E."/>
            <person name="Carrillo J."/>
            <person name="Kijimoto T."/>
            <person name="Eskalen A."/>
            <person name="O'Donnell K."/>
            <person name="Kasson M."/>
        </authorList>
    </citation>
    <scope>NUCLEOTIDE SEQUENCE [LARGE SCALE GENOMIC DNA]</scope>
    <source>
        <strain evidence="1 2">NRRL62579</strain>
    </source>
</reference>
<protein>
    <submittedName>
        <fullName evidence="1">Uncharacterized protein</fullName>
    </submittedName>
</protein>
<evidence type="ECO:0000313" key="2">
    <source>
        <dbReference type="Proteomes" id="UP000287144"/>
    </source>
</evidence>
<dbReference type="Proteomes" id="UP000287144">
    <property type="component" value="Unassembled WGS sequence"/>
</dbReference>
<gene>
    <name evidence="1" type="ORF">CEP52_003814</name>
</gene>
<evidence type="ECO:0000313" key="1">
    <source>
        <dbReference type="EMBL" id="RSM10042.1"/>
    </source>
</evidence>
<sequence length="707" mass="80921">MDPNNDIRRLHDVARAPAAVAWLLQNRPPPTCSEDQVGYETLGLDCLLILIRMLYSVQLPIYTSTEHRLLAAEARNPALRLAWQNYTYEPGESQIMWARAKEEVLDVFKAEDPEKFDTSFERLVDSPMMKETLWCRPEYQLYRYPLVKFGPGRRVVHLPDTYRRHWDTIMIDRVFMSSRPTFQEYIDNRFRCVDQGDGSKILEMVNEPSILRIPYSRPSEDDPIFPFSTLKDVYLPVADFDGETYTEVARRPHYTLIAVVGLRDEGPFSDFVRTYNPMANQIIPMPSNPVLEGEWTLETGYPEYFMLYYLYMGNVEPHGGSSIANDISTRLARSDIYSDIRFGHAQSHPHTLENVALWKYLFAARSSLDPAVIVASPIELIAVRSAAALSVQEGLLAFTYQEFLDFIEAKPRDGTRWDPQVWSEVWQSDHLTVMVAVEPHMPVDCALAFTMVTRWAATRPPTLGVRILTVSTEEHHPEMAALLESQGIPEPQRFLILGLSQVRWKETVQIVSCNESNLAERVKSTIMRNNGQQVVIYFRSTVPLLEVFRDLNEKGWLAFKIDPLEHPDQVSRLMTAGALPSRALRVVEEFRSPFPLIGFDQIHIVLSSTSSKKVFDSVSRQIIEVVLPLSKQEKQEQLAWAYRWRGNPTTISVYIDHPTLPEFLDAGDPHRLLHVNNKQLGGFLSALASFDSWGIDPLRTARCFALD</sequence>
<dbReference type="EMBL" id="NKCK01000025">
    <property type="protein sequence ID" value="RSM10042.1"/>
    <property type="molecule type" value="Genomic_DNA"/>
</dbReference>